<dbReference type="RefSeq" id="WP_310327441.1">
    <property type="nucleotide sequence ID" value="NZ_JAVDXV010000003.1"/>
</dbReference>
<organism evidence="2 3">
    <name type="scientific">Roseateles asaccharophilus</name>
    <dbReference type="NCBI Taxonomy" id="582607"/>
    <lineage>
        <taxon>Bacteria</taxon>
        <taxon>Pseudomonadati</taxon>
        <taxon>Pseudomonadota</taxon>
        <taxon>Betaproteobacteria</taxon>
        <taxon>Burkholderiales</taxon>
        <taxon>Sphaerotilaceae</taxon>
        <taxon>Roseateles</taxon>
    </lineage>
</organism>
<keyword evidence="3" id="KW-1185">Reference proteome</keyword>
<keyword evidence="1" id="KW-0472">Membrane</keyword>
<accession>A0ABU2A9E9</accession>
<evidence type="ECO:0000256" key="1">
    <source>
        <dbReference type="SAM" id="Phobius"/>
    </source>
</evidence>
<dbReference type="EMBL" id="JAVDXV010000003">
    <property type="protein sequence ID" value="MDR7332643.1"/>
    <property type="molecule type" value="Genomic_DNA"/>
</dbReference>
<feature type="transmembrane region" description="Helical" evidence="1">
    <location>
        <begin position="268"/>
        <end position="292"/>
    </location>
</feature>
<feature type="transmembrane region" description="Helical" evidence="1">
    <location>
        <begin position="380"/>
        <end position="400"/>
    </location>
</feature>
<dbReference type="Proteomes" id="UP001180825">
    <property type="component" value="Unassembled WGS sequence"/>
</dbReference>
<sequence length="533" mass="58526">MWEEDWARLGIDATTDLAAIKKAYAAKLKVTRPDDDAEAYQALRAAYERAQQWAKWQRENPEEQPAVIAAAEPAPPVEQQAPPAEEAEPVPEYVLQPQHLIHELELHWRRTGEAALLHAWADTRRELDQQPLSRQAEFSAAFAQWALSLPTLPDEFLKALDAQFGWLNDFRTERQLGVELAHALHDAFDERLRPAPIPAPVHELGAPLVGLDALQQAGGAWWRLQLLLLLLQPTLARNQSLLGAQWLRKLGLDLHAQRWLDAGVKRGLWWRVGLAGALCFGGGLLVFGDAIIAGAHALGWLLSTGAVMLVGLFAATLIGVGPTLTHGQKRLALPLERWRRHSMQPVLGLVWLLFAAWLAWLSEQEPAAGSGVLSVIPDWLLPWACGLFGLAGLVAAWPLLPLHGWVVAGLSPLVGFLFIAALGRWLPEPTCLLLALAWMLLAAAVHEERVRATGFALWPLRPMLNALALAQRWTYSVALLPMACAAAYIALNDGPARASTVFLIWVFGNLGTAWLQDKADAWALKQLPAPAAV</sequence>
<evidence type="ECO:0000313" key="2">
    <source>
        <dbReference type="EMBL" id="MDR7332643.1"/>
    </source>
</evidence>
<feature type="transmembrane region" description="Helical" evidence="1">
    <location>
        <begin position="497"/>
        <end position="515"/>
    </location>
</feature>
<gene>
    <name evidence="2" type="ORF">J2X21_001776</name>
</gene>
<name>A0ABU2A9E9_9BURK</name>
<proteinExistence type="predicted"/>
<protein>
    <recommendedName>
        <fullName evidence="4">J domain-containing protein</fullName>
    </recommendedName>
</protein>
<keyword evidence="1" id="KW-0812">Transmembrane</keyword>
<comment type="caution">
    <text evidence="2">The sequence shown here is derived from an EMBL/GenBank/DDBJ whole genome shotgun (WGS) entry which is preliminary data.</text>
</comment>
<evidence type="ECO:0008006" key="4">
    <source>
        <dbReference type="Google" id="ProtNLM"/>
    </source>
</evidence>
<keyword evidence="1" id="KW-1133">Transmembrane helix</keyword>
<feature type="transmembrane region" description="Helical" evidence="1">
    <location>
        <begin position="473"/>
        <end position="491"/>
    </location>
</feature>
<evidence type="ECO:0000313" key="3">
    <source>
        <dbReference type="Proteomes" id="UP001180825"/>
    </source>
</evidence>
<reference evidence="2 3" key="1">
    <citation type="submission" date="2023-07" db="EMBL/GenBank/DDBJ databases">
        <title>Sorghum-associated microbial communities from plants grown in Nebraska, USA.</title>
        <authorList>
            <person name="Schachtman D."/>
        </authorList>
    </citation>
    <scope>NUCLEOTIDE SEQUENCE [LARGE SCALE GENOMIC DNA]</scope>
    <source>
        <strain evidence="2 3">BE316</strain>
    </source>
</reference>
<feature type="transmembrane region" description="Helical" evidence="1">
    <location>
        <begin position="342"/>
        <end position="360"/>
    </location>
</feature>
<feature type="transmembrane region" description="Helical" evidence="1">
    <location>
        <begin position="407"/>
        <end position="426"/>
    </location>
</feature>
<feature type="transmembrane region" description="Helical" evidence="1">
    <location>
        <begin position="298"/>
        <end position="321"/>
    </location>
</feature>